<keyword evidence="12" id="KW-1185">Reference proteome</keyword>
<evidence type="ECO:0000256" key="3">
    <source>
        <dbReference type="ARBA" id="ARBA00022559"/>
    </source>
</evidence>
<dbReference type="GO" id="GO:0045454">
    <property type="term" value="P:cell redox homeostasis"/>
    <property type="evidence" value="ECO:0007669"/>
    <property type="project" value="TreeGrafter"/>
</dbReference>
<protein>
    <recommendedName>
        <fullName evidence="2">thioredoxin-dependent peroxiredoxin</fullName>
        <ecNumber evidence="2">1.11.1.24</ecNumber>
    </recommendedName>
</protein>
<dbReference type="InterPro" id="IPR000866">
    <property type="entry name" value="AhpC/TSA"/>
</dbReference>
<dbReference type="FunFam" id="3.40.30.10:FF:000003">
    <property type="entry name" value="Peroxiredoxin 1"/>
    <property type="match status" value="1"/>
</dbReference>
<dbReference type="InterPro" id="IPR050217">
    <property type="entry name" value="Peroxiredoxin"/>
</dbReference>
<dbReference type="AlphaFoldDB" id="A0A8J4BU23"/>
<gene>
    <name evidence="11" type="ORF">Vafri_21415</name>
</gene>
<evidence type="ECO:0000256" key="2">
    <source>
        <dbReference type="ARBA" id="ARBA00013017"/>
    </source>
</evidence>
<dbReference type="GO" id="GO:0042744">
    <property type="term" value="P:hydrogen peroxide catabolic process"/>
    <property type="evidence" value="ECO:0007669"/>
    <property type="project" value="TreeGrafter"/>
</dbReference>
<comment type="catalytic activity">
    <reaction evidence="9">
        <text>a hydroperoxide + [thioredoxin]-dithiol = an alcohol + [thioredoxin]-disulfide + H2O</text>
        <dbReference type="Rhea" id="RHEA:62620"/>
        <dbReference type="Rhea" id="RHEA-COMP:10698"/>
        <dbReference type="Rhea" id="RHEA-COMP:10700"/>
        <dbReference type="ChEBI" id="CHEBI:15377"/>
        <dbReference type="ChEBI" id="CHEBI:29950"/>
        <dbReference type="ChEBI" id="CHEBI:30879"/>
        <dbReference type="ChEBI" id="CHEBI:35924"/>
        <dbReference type="ChEBI" id="CHEBI:50058"/>
        <dbReference type="EC" id="1.11.1.24"/>
    </reaction>
</comment>
<dbReference type="GO" id="GO:0008379">
    <property type="term" value="F:thioredoxin peroxidase activity"/>
    <property type="evidence" value="ECO:0007669"/>
    <property type="project" value="TreeGrafter"/>
</dbReference>
<dbReference type="EC" id="1.11.1.24" evidence="2"/>
<evidence type="ECO:0000256" key="8">
    <source>
        <dbReference type="ARBA" id="ARBA00045169"/>
    </source>
</evidence>
<comment type="similarity">
    <text evidence="1">Belongs to the peroxiredoxin family. AhpC/Prx1 subfamily.</text>
</comment>
<evidence type="ECO:0000313" key="12">
    <source>
        <dbReference type="Proteomes" id="UP000747399"/>
    </source>
</evidence>
<proteinExistence type="inferred from homology"/>
<dbReference type="GO" id="GO:0006979">
    <property type="term" value="P:response to oxidative stress"/>
    <property type="evidence" value="ECO:0007669"/>
    <property type="project" value="TreeGrafter"/>
</dbReference>
<comment type="function">
    <text evidence="8">Thiol-specific peroxidase that catalyzes the reduction of hydrogen peroxide and organic hydroperoxides to water and alcohols, respectively. Plays a role in cell protection against oxidative stress by detoxifying peroxides. May be an antioxidant enzyme particularly in the developing shoot and photosynthesizing leaf.</text>
</comment>
<dbReference type="GO" id="GO:0005829">
    <property type="term" value="C:cytosol"/>
    <property type="evidence" value="ECO:0007669"/>
    <property type="project" value="TreeGrafter"/>
</dbReference>
<organism evidence="11 12">
    <name type="scientific">Volvox africanus</name>
    <dbReference type="NCBI Taxonomy" id="51714"/>
    <lineage>
        <taxon>Eukaryota</taxon>
        <taxon>Viridiplantae</taxon>
        <taxon>Chlorophyta</taxon>
        <taxon>core chlorophytes</taxon>
        <taxon>Chlorophyceae</taxon>
        <taxon>CS clade</taxon>
        <taxon>Chlamydomonadales</taxon>
        <taxon>Volvocaceae</taxon>
        <taxon>Volvox</taxon>
    </lineage>
</organism>
<evidence type="ECO:0000313" key="11">
    <source>
        <dbReference type="EMBL" id="GIL68128.1"/>
    </source>
</evidence>
<comment type="caution">
    <text evidence="11">The sequence shown here is derived from an EMBL/GenBank/DDBJ whole genome shotgun (WGS) entry which is preliminary data.</text>
</comment>
<dbReference type="Pfam" id="PF00578">
    <property type="entry name" value="AhpC-TSA"/>
    <property type="match status" value="1"/>
</dbReference>
<dbReference type="GO" id="GO:0033554">
    <property type="term" value="P:cellular response to stress"/>
    <property type="evidence" value="ECO:0007669"/>
    <property type="project" value="TreeGrafter"/>
</dbReference>
<reference evidence="11" key="1">
    <citation type="journal article" date="2021" name="Proc. Natl. Acad. Sci. U.S.A.">
        <title>Three genomes in the algal genus Volvox reveal the fate of a haploid sex-determining region after a transition to homothallism.</title>
        <authorList>
            <person name="Yamamoto K."/>
            <person name="Hamaji T."/>
            <person name="Kawai-Toyooka H."/>
            <person name="Matsuzaki R."/>
            <person name="Takahashi F."/>
            <person name="Nishimura Y."/>
            <person name="Kawachi M."/>
            <person name="Noguchi H."/>
            <person name="Minakuchi Y."/>
            <person name="Umen J.G."/>
            <person name="Toyoda A."/>
            <person name="Nozaki H."/>
        </authorList>
    </citation>
    <scope>NUCLEOTIDE SEQUENCE</scope>
    <source>
        <strain evidence="11">NIES-3780</strain>
    </source>
</reference>
<evidence type="ECO:0000256" key="1">
    <source>
        <dbReference type="ARBA" id="ARBA00009796"/>
    </source>
</evidence>
<evidence type="ECO:0000256" key="5">
    <source>
        <dbReference type="ARBA" id="ARBA00023002"/>
    </source>
</evidence>
<dbReference type="PANTHER" id="PTHR10681">
    <property type="entry name" value="THIOREDOXIN PEROXIDASE"/>
    <property type="match status" value="1"/>
</dbReference>
<dbReference type="InterPro" id="IPR019479">
    <property type="entry name" value="Peroxiredoxin_C"/>
</dbReference>
<feature type="domain" description="Thioredoxin" evidence="10">
    <location>
        <begin position="272"/>
        <end position="433"/>
    </location>
</feature>
<dbReference type="Pfam" id="PF10417">
    <property type="entry name" value="1-cysPrx_C"/>
    <property type="match status" value="1"/>
</dbReference>
<evidence type="ECO:0000259" key="10">
    <source>
        <dbReference type="PROSITE" id="PS51352"/>
    </source>
</evidence>
<dbReference type="PANTHER" id="PTHR10681:SF171">
    <property type="entry name" value="PEROXIREDOXIN 4"/>
    <property type="match status" value="1"/>
</dbReference>
<dbReference type="InterPro" id="IPR036249">
    <property type="entry name" value="Thioredoxin-like_sf"/>
</dbReference>
<keyword evidence="4" id="KW-0049">Antioxidant</keyword>
<keyword evidence="5" id="KW-0560">Oxidoreductase</keyword>
<dbReference type="Gene3D" id="3.40.30.10">
    <property type="entry name" value="Glutaredoxin"/>
    <property type="match status" value="1"/>
</dbReference>
<evidence type="ECO:0000256" key="4">
    <source>
        <dbReference type="ARBA" id="ARBA00022862"/>
    </source>
</evidence>
<dbReference type="PROSITE" id="PS51352">
    <property type="entry name" value="THIOREDOXIN_2"/>
    <property type="match status" value="1"/>
</dbReference>
<evidence type="ECO:0000256" key="6">
    <source>
        <dbReference type="ARBA" id="ARBA00023157"/>
    </source>
</evidence>
<dbReference type="SUPFAM" id="SSF52833">
    <property type="entry name" value="Thioredoxin-like"/>
    <property type="match status" value="1"/>
</dbReference>
<sequence length="467" mass="51210">MHAIHAALSSRCGPISPAVAELLSVLEQAGPELAAMDVQISSFGGVGSTQLSNHLNAYGITTNLLTDVDNLRHCPWPPEYSSPSSALRQPSGQPNLNSLSRPRHVVYLYGDPLAAIASHFRRGHACHQAQKTCGKPAALSAATFPASLEEYVARREDLFGLREHFVNWLTAPREYPIVMLRYERMFDVDVAEPLLRLLCSHKLPRERLEGMVAAFTASKRPRISKVPVEMYDNMYGDLLGEMDRLPPLYVRSTASPTEISTADPPVTGIMVAKIGAPAPKWKAQAVVGGEIKEISLDDFKGKYVVFFFYPLDFTFVCPTEIVAFSDRLDEFKAINCEVIGASIDSQFTHLAFSNTPRNKGGLGGCKYPLVADLTKKIAQDYGVLIEDGPDAGVTLRGLFIISPTGILRQITINDLPVGRSVDETLRLVKAFQFVDEHGEVCPANWNPGAKTMKADPTKSLEYFSTLS</sequence>
<accession>A0A8J4BU23</accession>
<dbReference type="CDD" id="cd03015">
    <property type="entry name" value="PRX_Typ2cys"/>
    <property type="match status" value="1"/>
</dbReference>
<name>A0A8J4BU23_9CHLO</name>
<dbReference type="Proteomes" id="UP000747399">
    <property type="component" value="Unassembled WGS sequence"/>
</dbReference>
<keyword evidence="6" id="KW-1015">Disulfide bond</keyword>
<keyword evidence="3" id="KW-0575">Peroxidase</keyword>
<dbReference type="InterPro" id="IPR013766">
    <property type="entry name" value="Thioredoxin_domain"/>
</dbReference>
<evidence type="ECO:0000256" key="7">
    <source>
        <dbReference type="ARBA" id="ARBA00023284"/>
    </source>
</evidence>
<evidence type="ECO:0000256" key="9">
    <source>
        <dbReference type="ARBA" id="ARBA00049091"/>
    </source>
</evidence>
<dbReference type="EMBL" id="BNCO01000110">
    <property type="protein sequence ID" value="GIL68128.1"/>
    <property type="molecule type" value="Genomic_DNA"/>
</dbReference>
<keyword evidence="7" id="KW-0676">Redox-active center</keyword>